<dbReference type="STRING" id="36842.SAMN02194393_02019"/>
<proteinExistence type="predicted"/>
<evidence type="ECO:0000313" key="1">
    <source>
        <dbReference type="EMBL" id="SKC65588.1"/>
    </source>
</evidence>
<name>A0A1T5KQM1_9FIRM</name>
<accession>A0A1T5KQM1</accession>
<dbReference type="AlphaFoldDB" id="A0A1T5KQM1"/>
<dbReference type="Proteomes" id="UP000190285">
    <property type="component" value="Unassembled WGS sequence"/>
</dbReference>
<reference evidence="1 2" key="1">
    <citation type="submission" date="2017-02" db="EMBL/GenBank/DDBJ databases">
        <authorList>
            <person name="Peterson S.W."/>
        </authorList>
    </citation>
    <scope>NUCLEOTIDE SEQUENCE [LARGE SCALE GENOMIC DNA]</scope>
    <source>
        <strain evidence="1 2">M1</strain>
    </source>
</reference>
<keyword evidence="2" id="KW-1185">Reference proteome</keyword>
<evidence type="ECO:0000313" key="2">
    <source>
        <dbReference type="Proteomes" id="UP000190285"/>
    </source>
</evidence>
<gene>
    <name evidence="1" type="ORF">SAMN02194393_02019</name>
</gene>
<sequence length="362" mass="42204">MAFMKMKKAMSLFLVGSMLVTVGCQSEASIKKDKLITEEGSIQKTQSAENLSKQELREIVLEKFEEYFNKKVDIEDLFEYIEISDEGYWQVSWSTFDEKNLDDANKKLFDMRGKEISKEEKEKLLKEIKELQKGYNKAITYYAIGAGKGNIEKIGIRNRAKDEDIYGKEVEEIEVKRKEKAIAINALEKFAGKKVDVSNLNEEISLEDDSWKFFWDNETNWDIKETKSINYSVTIDKETNEIKAITYINDIIKEHKSNTFPEFDTEEGKKIALEFIKKHGYVENIDDIKFLRYWNADPQIVLFHVDYIYGKDEKTGKTKVIKVTVNKRTKEIWSMGKVLETDEQLKSKDHERTNKPNPNALG</sequence>
<dbReference type="RefSeq" id="WP_079491310.1">
    <property type="nucleotide sequence ID" value="NZ_FUZT01000004.1"/>
</dbReference>
<protein>
    <submittedName>
        <fullName evidence="1">Uncharacterized protein</fullName>
    </submittedName>
</protein>
<dbReference type="PROSITE" id="PS51257">
    <property type="entry name" value="PROKAR_LIPOPROTEIN"/>
    <property type="match status" value="1"/>
</dbReference>
<organism evidence="1 2">
    <name type="scientific">Maledivibacter halophilus</name>
    <dbReference type="NCBI Taxonomy" id="36842"/>
    <lineage>
        <taxon>Bacteria</taxon>
        <taxon>Bacillati</taxon>
        <taxon>Bacillota</taxon>
        <taxon>Clostridia</taxon>
        <taxon>Peptostreptococcales</taxon>
        <taxon>Caminicellaceae</taxon>
        <taxon>Maledivibacter</taxon>
    </lineage>
</organism>
<dbReference type="EMBL" id="FUZT01000004">
    <property type="protein sequence ID" value="SKC65588.1"/>
    <property type="molecule type" value="Genomic_DNA"/>
</dbReference>
<dbReference type="OrthoDB" id="2079139at2"/>